<evidence type="ECO:0000256" key="4">
    <source>
        <dbReference type="ARBA" id="ARBA00023054"/>
    </source>
</evidence>
<dbReference type="GO" id="GO:0008017">
    <property type="term" value="F:microtubule binding"/>
    <property type="evidence" value="ECO:0007669"/>
    <property type="project" value="TreeGrafter"/>
</dbReference>
<protein>
    <recommendedName>
        <fullName evidence="3">Cilia- and flagella-associated protein 157</fullName>
    </recommendedName>
</protein>
<comment type="subcellular location">
    <subcellularLocation>
        <location evidence="1">Cell projection</location>
        <location evidence="1">Cilium</location>
    </subcellularLocation>
</comment>
<evidence type="ECO:0000313" key="8">
    <source>
        <dbReference type="EMBL" id="KAJ3048156.1"/>
    </source>
</evidence>
<name>A0AAD5S742_9FUNG</name>
<dbReference type="InterPro" id="IPR038844">
    <property type="entry name" value="CFAP157"/>
</dbReference>
<dbReference type="PANTHER" id="PTHR31954">
    <property type="entry name" value="CILIA- AND FLAGELLA-ASSOCIATED PROTEIN 157"/>
    <property type="match status" value="1"/>
</dbReference>
<dbReference type="PANTHER" id="PTHR31954:SF1">
    <property type="entry name" value="CILIA- AND FLAGELLA-ASSOCIATED PROTEIN 157"/>
    <property type="match status" value="1"/>
</dbReference>
<evidence type="ECO:0000256" key="6">
    <source>
        <dbReference type="ARBA" id="ARBA00023273"/>
    </source>
</evidence>
<organism evidence="8 9">
    <name type="scientific">Rhizophlyctis rosea</name>
    <dbReference type="NCBI Taxonomy" id="64517"/>
    <lineage>
        <taxon>Eukaryota</taxon>
        <taxon>Fungi</taxon>
        <taxon>Fungi incertae sedis</taxon>
        <taxon>Chytridiomycota</taxon>
        <taxon>Chytridiomycota incertae sedis</taxon>
        <taxon>Chytridiomycetes</taxon>
        <taxon>Rhizophlyctidales</taxon>
        <taxon>Rhizophlyctidaceae</taxon>
        <taxon>Rhizophlyctis</taxon>
    </lineage>
</organism>
<dbReference type="GO" id="GO:0036064">
    <property type="term" value="C:ciliary basal body"/>
    <property type="evidence" value="ECO:0007669"/>
    <property type="project" value="TreeGrafter"/>
</dbReference>
<evidence type="ECO:0000256" key="3">
    <source>
        <dbReference type="ARBA" id="ARBA00014087"/>
    </source>
</evidence>
<feature type="coiled-coil region" evidence="7">
    <location>
        <begin position="24"/>
        <end position="122"/>
    </location>
</feature>
<keyword evidence="9" id="KW-1185">Reference proteome</keyword>
<reference evidence="8" key="1">
    <citation type="submission" date="2020-05" db="EMBL/GenBank/DDBJ databases">
        <title>Phylogenomic resolution of chytrid fungi.</title>
        <authorList>
            <person name="Stajich J.E."/>
            <person name="Amses K."/>
            <person name="Simmons R."/>
            <person name="Seto K."/>
            <person name="Myers J."/>
            <person name="Bonds A."/>
            <person name="Quandt C.A."/>
            <person name="Barry K."/>
            <person name="Liu P."/>
            <person name="Grigoriev I."/>
            <person name="Longcore J.E."/>
            <person name="James T.Y."/>
        </authorList>
    </citation>
    <scope>NUCLEOTIDE SEQUENCE</scope>
    <source>
        <strain evidence="8">JEL0318</strain>
    </source>
</reference>
<comment type="caution">
    <text evidence="8">The sequence shown here is derived from an EMBL/GenBank/DDBJ whole genome shotgun (WGS) entry which is preliminary data.</text>
</comment>
<evidence type="ECO:0000313" key="9">
    <source>
        <dbReference type="Proteomes" id="UP001212841"/>
    </source>
</evidence>
<keyword evidence="6" id="KW-0966">Cell projection</keyword>
<dbReference type="EMBL" id="JADGJD010000837">
    <property type="protein sequence ID" value="KAJ3048156.1"/>
    <property type="molecule type" value="Genomic_DNA"/>
</dbReference>
<proteinExistence type="inferred from homology"/>
<gene>
    <name evidence="8" type="ORF">HK097_010818</name>
</gene>
<accession>A0AAD5S742</accession>
<dbReference type="AlphaFoldDB" id="A0AAD5S742"/>
<evidence type="ECO:0000256" key="7">
    <source>
        <dbReference type="SAM" id="Coils"/>
    </source>
</evidence>
<evidence type="ECO:0000256" key="1">
    <source>
        <dbReference type="ARBA" id="ARBA00004138"/>
    </source>
</evidence>
<dbReference type="Proteomes" id="UP001212841">
    <property type="component" value="Unassembled WGS sequence"/>
</dbReference>
<keyword evidence="5" id="KW-0969">Cilium</keyword>
<sequence>MLARENDALGKAQAKFTHDKQDIVEFLNIKVGEHEKQITTLEETVRRLELEKTQLEQRGKTELDNAMRDAQKEMEGVQAQFGKAKAELADLKKFAEDKVRMERELQDLKDQLKAKERDYKETIYGMERKVLHDKNQMKKEMLSKVNEAVASFRRVADQQMAETTKRAIRENQAITLQLKKMSQKTMDIITENDTLKSSLHSLKTENGLLTDSERELAKKNQANQRVIKMLVEKLKGAVVGVFRKRKE</sequence>
<evidence type="ECO:0000256" key="2">
    <source>
        <dbReference type="ARBA" id="ARBA00010841"/>
    </source>
</evidence>
<evidence type="ECO:0000256" key="5">
    <source>
        <dbReference type="ARBA" id="ARBA00023069"/>
    </source>
</evidence>
<keyword evidence="4 7" id="KW-0175">Coiled coil</keyword>
<comment type="similarity">
    <text evidence="2">Belongs to the CFAP157 family.</text>
</comment>